<feature type="region of interest" description="Disordered" evidence="21">
    <location>
        <begin position="3654"/>
        <end position="3706"/>
    </location>
</feature>
<feature type="compositionally biased region" description="Basic and acidic residues" evidence="21">
    <location>
        <begin position="3268"/>
        <end position="3282"/>
    </location>
</feature>
<feature type="region of interest" description="Disordered" evidence="21">
    <location>
        <begin position="540"/>
        <end position="620"/>
    </location>
</feature>
<feature type="region of interest" description="Disordered" evidence="21">
    <location>
        <begin position="1202"/>
        <end position="1318"/>
    </location>
</feature>
<dbReference type="Pfam" id="PF05964">
    <property type="entry name" value="FYRN"/>
    <property type="match status" value="1"/>
</dbReference>
<feature type="compositionally biased region" description="Polar residues" evidence="21">
    <location>
        <begin position="3480"/>
        <end position="3489"/>
    </location>
</feature>
<dbReference type="InterPro" id="IPR001841">
    <property type="entry name" value="Znf_RING"/>
</dbReference>
<keyword evidence="27" id="KW-1185">Reference proteome</keyword>
<dbReference type="SMART" id="SM00508">
    <property type="entry name" value="PostSET"/>
    <property type="match status" value="1"/>
</dbReference>
<dbReference type="CDD" id="cd15513">
    <property type="entry name" value="PHD5_KMT2C_like"/>
    <property type="match status" value="1"/>
</dbReference>
<evidence type="ECO:0000256" key="3">
    <source>
        <dbReference type="ARBA" id="ARBA00022553"/>
    </source>
</evidence>
<feature type="compositionally biased region" description="Basic and acidic residues" evidence="21">
    <location>
        <begin position="565"/>
        <end position="577"/>
    </location>
</feature>
<dbReference type="GO" id="GO:0008270">
    <property type="term" value="F:zinc ion binding"/>
    <property type="evidence" value="ECO:0007669"/>
    <property type="project" value="UniProtKB-KW"/>
</dbReference>
<feature type="domain" description="PHD-type" evidence="22">
    <location>
        <begin position="941"/>
        <end position="991"/>
    </location>
</feature>
<evidence type="ECO:0000256" key="4">
    <source>
        <dbReference type="ARBA" id="ARBA00022603"/>
    </source>
</evidence>
<feature type="compositionally biased region" description="Polar residues" evidence="21">
    <location>
        <begin position="127"/>
        <end position="136"/>
    </location>
</feature>
<evidence type="ECO:0000256" key="9">
    <source>
        <dbReference type="ARBA" id="ARBA00022771"/>
    </source>
</evidence>
<dbReference type="Proteomes" id="UP000316079">
    <property type="component" value="Unassembled WGS sequence"/>
</dbReference>
<feature type="compositionally biased region" description="Basic residues" evidence="21">
    <location>
        <begin position="57"/>
        <end position="66"/>
    </location>
</feature>
<dbReference type="OrthoDB" id="308383at2759"/>
<dbReference type="InterPro" id="IPR003889">
    <property type="entry name" value="FYrich_C"/>
</dbReference>
<feature type="region of interest" description="Disordered" evidence="21">
    <location>
        <begin position="811"/>
        <end position="904"/>
    </location>
</feature>
<dbReference type="CDD" id="cd15509">
    <property type="entry name" value="PHD1_KMT2C_like"/>
    <property type="match status" value="1"/>
</dbReference>
<dbReference type="InterPro" id="IPR013083">
    <property type="entry name" value="Znf_RING/FYVE/PHD"/>
</dbReference>
<feature type="compositionally biased region" description="Polar residues" evidence="21">
    <location>
        <begin position="1786"/>
        <end position="1831"/>
    </location>
</feature>
<feature type="compositionally biased region" description="Basic residues" evidence="21">
    <location>
        <begin position="813"/>
        <end position="825"/>
    </location>
</feature>
<evidence type="ECO:0000256" key="16">
    <source>
        <dbReference type="ARBA" id="ARBA00023242"/>
    </source>
</evidence>
<feature type="compositionally biased region" description="Polar residues" evidence="21">
    <location>
        <begin position="2368"/>
        <end position="2383"/>
    </location>
</feature>
<dbReference type="InterPro" id="IPR001214">
    <property type="entry name" value="SET_dom"/>
</dbReference>
<evidence type="ECO:0000256" key="18">
    <source>
        <dbReference type="ARBA" id="ARBA00049353"/>
    </source>
</evidence>
<keyword evidence="7" id="KW-0479">Metal-binding</keyword>
<dbReference type="Pfam" id="PF13771">
    <property type="entry name" value="zf-HC5HC2H"/>
    <property type="match status" value="2"/>
</dbReference>
<evidence type="ECO:0000259" key="22">
    <source>
        <dbReference type="PROSITE" id="PS50016"/>
    </source>
</evidence>
<proteinExistence type="predicted"/>
<dbReference type="EC" id="2.1.1.364" evidence="17"/>
<dbReference type="InterPro" id="IPR003888">
    <property type="entry name" value="FYrich_N"/>
</dbReference>
<feature type="region of interest" description="Disordered" evidence="21">
    <location>
        <begin position="3612"/>
        <end position="3633"/>
    </location>
</feature>
<evidence type="ECO:0000256" key="8">
    <source>
        <dbReference type="ARBA" id="ARBA00022737"/>
    </source>
</evidence>
<evidence type="ECO:0000256" key="1">
    <source>
        <dbReference type="ARBA" id="ARBA00004123"/>
    </source>
</evidence>
<feature type="compositionally biased region" description="Basic and acidic residues" evidence="21">
    <location>
        <begin position="1"/>
        <end position="12"/>
    </location>
</feature>
<feature type="compositionally biased region" description="Polar residues" evidence="21">
    <location>
        <begin position="2218"/>
        <end position="2227"/>
    </location>
</feature>
<dbReference type="InterPro" id="IPR009071">
    <property type="entry name" value="HMG_box_dom"/>
</dbReference>
<evidence type="ECO:0000256" key="12">
    <source>
        <dbReference type="ARBA" id="ARBA00022990"/>
    </source>
</evidence>
<feature type="region of interest" description="Disordered" evidence="21">
    <location>
        <begin position="633"/>
        <end position="652"/>
    </location>
</feature>
<feature type="compositionally biased region" description="Low complexity" evidence="21">
    <location>
        <begin position="2117"/>
        <end position="2126"/>
    </location>
</feature>
<dbReference type="Pfam" id="PF00628">
    <property type="entry name" value="PHD"/>
    <property type="match status" value="4"/>
</dbReference>
<keyword evidence="5" id="KW-0808">Transferase</keyword>
<evidence type="ECO:0000256" key="7">
    <source>
        <dbReference type="ARBA" id="ARBA00022723"/>
    </source>
</evidence>
<dbReference type="Gene3D" id="1.10.30.10">
    <property type="entry name" value="High mobility group box domain"/>
    <property type="match status" value="1"/>
</dbReference>
<evidence type="ECO:0000256" key="11">
    <source>
        <dbReference type="ARBA" id="ARBA00022853"/>
    </source>
</evidence>
<evidence type="ECO:0000256" key="10">
    <source>
        <dbReference type="ARBA" id="ARBA00022833"/>
    </source>
</evidence>
<evidence type="ECO:0000259" key="24">
    <source>
        <dbReference type="PROSITE" id="PS50868"/>
    </source>
</evidence>
<feature type="region of interest" description="Disordered" evidence="21">
    <location>
        <begin position="3441"/>
        <end position="3536"/>
    </location>
</feature>
<dbReference type="InterPro" id="IPR003616">
    <property type="entry name" value="Post-SET_dom"/>
</dbReference>
<feature type="compositionally biased region" description="Basic and acidic residues" evidence="21">
    <location>
        <begin position="3862"/>
        <end position="3878"/>
    </location>
</feature>
<dbReference type="InterPro" id="IPR000637">
    <property type="entry name" value="HMGI/Y_DNA-bd_CS"/>
</dbReference>
<dbReference type="EMBL" id="SRMA01026865">
    <property type="protein sequence ID" value="TRY66080.1"/>
    <property type="molecule type" value="Genomic_DNA"/>
</dbReference>
<keyword evidence="8" id="KW-0677">Repeat</keyword>
<protein>
    <recommendedName>
        <fullName evidence="17">[histone H3]-lysine(4) N-methyltransferase</fullName>
        <ecNumber evidence="17">2.1.1.364</ecNumber>
    </recommendedName>
</protein>
<keyword evidence="2" id="KW-0488">Methylation</keyword>
<evidence type="ECO:0000256" key="15">
    <source>
        <dbReference type="ARBA" id="ARBA00023163"/>
    </source>
</evidence>
<feature type="domain" description="PHD-type" evidence="22">
    <location>
        <begin position="442"/>
        <end position="510"/>
    </location>
</feature>
<comment type="catalytic activity">
    <reaction evidence="18">
        <text>L-lysyl(4)-[histone H3] + S-adenosyl-L-methionine = N(6)-methyl-L-lysyl(4)-[histone H3] + S-adenosyl-L-homocysteine + H(+)</text>
        <dbReference type="Rhea" id="RHEA:60264"/>
        <dbReference type="Rhea" id="RHEA-COMP:15543"/>
        <dbReference type="Rhea" id="RHEA-COMP:15547"/>
        <dbReference type="ChEBI" id="CHEBI:15378"/>
        <dbReference type="ChEBI" id="CHEBI:29969"/>
        <dbReference type="ChEBI" id="CHEBI:57856"/>
        <dbReference type="ChEBI" id="CHEBI:59789"/>
        <dbReference type="ChEBI" id="CHEBI:61929"/>
        <dbReference type="EC" id="2.1.1.364"/>
    </reaction>
    <physiologicalReaction direction="left-to-right" evidence="18">
        <dbReference type="Rhea" id="RHEA:60265"/>
    </physiologicalReaction>
</comment>
<feature type="compositionally biased region" description="Polar residues" evidence="21">
    <location>
        <begin position="83"/>
        <end position="106"/>
    </location>
</feature>
<feature type="compositionally biased region" description="Polar residues" evidence="21">
    <location>
        <begin position="3501"/>
        <end position="3518"/>
    </location>
</feature>
<dbReference type="SMART" id="SM00317">
    <property type="entry name" value="SET"/>
    <property type="match status" value="1"/>
</dbReference>
<feature type="domain" description="PHD-type" evidence="25">
    <location>
        <begin position="4262"/>
        <end position="4370"/>
    </location>
</feature>
<feature type="domain" description="PHD-type" evidence="22">
    <location>
        <begin position="988"/>
        <end position="1038"/>
    </location>
</feature>
<dbReference type="SUPFAM" id="SSF57903">
    <property type="entry name" value="FYVE/PHD zinc finger"/>
    <property type="match status" value="5"/>
</dbReference>
<feature type="region of interest" description="Disordered" evidence="21">
    <location>
        <begin position="167"/>
        <end position="202"/>
    </location>
</feature>
<feature type="compositionally biased region" description="Polar residues" evidence="21">
    <location>
        <begin position="2158"/>
        <end position="2168"/>
    </location>
</feature>
<feature type="region of interest" description="Disordered" evidence="21">
    <location>
        <begin position="2713"/>
        <end position="2763"/>
    </location>
</feature>
<feature type="domain" description="SET" evidence="23">
    <location>
        <begin position="4638"/>
        <end position="4754"/>
    </location>
</feature>
<feature type="compositionally biased region" description="Low complexity" evidence="21">
    <location>
        <begin position="117"/>
        <end position="126"/>
    </location>
</feature>
<evidence type="ECO:0000256" key="17">
    <source>
        <dbReference type="ARBA" id="ARBA00023620"/>
    </source>
</evidence>
<feature type="compositionally biased region" description="Basic and acidic residues" evidence="21">
    <location>
        <begin position="184"/>
        <end position="202"/>
    </location>
</feature>
<dbReference type="SUPFAM" id="SSF47095">
    <property type="entry name" value="HMG-box"/>
    <property type="match status" value="1"/>
</dbReference>
<keyword evidence="3" id="KW-0597">Phosphoprotein</keyword>
<feature type="compositionally biased region" description="Basic and acidic residues" evidence="21">
    <location>
        <begin position="1742"/>
        <end position="1753"/>
    </location>
</feature>
<dbReference type="CDD" id="cd22026">
    <property type="entry name" value="HMG-box_KMT2C"/>
    <property type="match status" value="1"/>
</dbReference>
<sequence>MSSEERSVEPSDKGPSPPPGSSGATPTGSPAPTDKRPRGRPRKDTLPTATPVPSVARQRKKNRGRGKAVVEDEDSTDGMETAETGSTQETATKGQQEGPKNTSAGAVSSEREEEEQSSLPLPASPQTGAAQTSSASGEAKSSKQLCAFCNCGARSLLGQGTLKLFRVSPGDNPPLPESSTAEAHPTDDKAGPGNQSREHRGVESAVAEDVGGRMWNELHHVGLPDNIDVRALFDSGHCWAHQSCVQWSNCVCQAEDQSLLNVDKAIHSGSTEHCAYCKRLGASIKCCEEGCDRSYHYPCAGAAGTFQDFRRRSVLCTEHIELAVSKYEEEANCILCDSPGDLLDQLYCTSCGLHYHGLCLDISVTPLKRAGWQCPECKVCQTCKEPGEDTKMLVCDMCDKGYHTYCLQPAMDSLPTNGWRCKNCRMCVQCGTRSSEQWHHNSLLCQNCGNQQESSLSCVCSGDVDPNNIQKELLSCHRCKRWFHPECERPEGHAHAHSKEDCVCSICKNTGFVSDPVRTNAEGVDLDIQSHADVTEEVLLPPSNHNSDAATVTVQPHQSVSEIQMEEKRTEEKHATESGEDAGDDLTKAESSGHRTDDVSTSVTPPDEMSCPESPPLREQDMDLAPETTTIQQLEPSHQPQQPPETEKFPQKEEDIKPCLDEQKSDPSATKELAPASASHQEEPMKFPLMEEPSRNRKIISAETTPAIHVQKEKEVLVPQLIILPESCTQEMNVTLDGAERSLAKLSSLVEERTSLQLPPSCRKLEGLPSGGYGMPQQLQPLTQPPSREAISNVPSTTFVTITPKIGMGKPAISKRKFSPGRPRVKQGAWSMSRRVSSPSWSLDPAEGWDRPKSSQPHGTAAWIMRVGRGSGFPGRRRPRGSGVTGRGGRGRARMKNGIPPIPTPGVNLQEPMLAFKEEEETAMHSTVVIFSSTDTFTLKQDMCVVCGSFGQGVEGRLLACAQCGQCYHPYCVNIKVVLSKGWRCLECTVCEACGQASDPGRLLLCDDCDISYHTYCLDPPLQNVPNGSWKCKWCVSCTQCGATSSGLRCEWQNNYTQCAPCASLASCPLCQQDYKEEEIILQCRQCDRWMHASCQGIHSEEEVEKIADSSFDCSLCQGHAPVSPGEHAARMPSRTSLDLVESVYMPQRITKPRDYDLMRTYTQDGVCLTESGLSQLQSLANAASRRRRSKPKLKLKIINQNSVAVLQTPPDPHMELSRDGDLDDTKPEGEMMDGEGKSDTSPEREATAEDDSKDIDGSKKRKRKPYRPGDARSLYWRVHGPPEEPGGSGEKQTSLGWGDQAPDTPIDEKLPLSDFPDNPEVKIRKRYRKKKTKLEEAFPAYLQEAFFGKDLLDKSKQSRQETTRLLEDERERKLLLANQMKPMLNASLGPPMASKSLATQNSVEPLVDLSEELKSDTELLGMFSDSTGNQTEESGLDFCPFQVEYSSSPFEDGSHSSQSHLGRTHPRQVPEEPLDGILSPELDKMVTDESILSRLYKIPELGGKDVEDLFTAVLSPSTSQPPQMPHQIQGAPGSGLHPPQSNSGMSSRMPAMNGLMEAKPFSQSHVNPGVGPEMARMSFSDNLRDRKFNLISQETAGPWSATGSASASAPAAVSEMEGDSMSTAQKSTLKWEKEETLGELATVAPVLYTNVNFPNLKEEYPDWSTRVKQIAKLWRKASSQDRAPYVQKARDNRAALRINKVQMSNEPIKRQPPQPPQVLEVFDPAIPPLDPELLFKDPLKHKESEHEQEWKFRQQMRQKSKQQAKIEATQKLEQVKNEQRQQQQLPSMGQSEQESSGDLKSPSSVHSNNDSMSPMHPSSKNGYSKSTSCSPDDVFLRPHPPPPSTGSQPQSPQMFSPSSSGSRPSSPWDPYTKMVGTPRPPPSGQVTPRRNSESGKSPRGFSEPIGSPTAIANDPYSKPPDTPRPAGAGDPFLKPMCPPRPNQTLDGRHVIGSPSHDPFSRVSVRKENYQRMPQGRMILSDPYARPLLTPIPGSNESGSVQVFKTPMPPPQSQEQFTGMHPRRVSGDVFERPMMPLRSNEGFSQIQQNDPYAQPPHTPRPGLSDSYANQRLSQQSPSPFPQSRQPSCNPYARAPSTPRPDYSQCDPYGQQPATPRPSSDPFSSFSNPYARMPGTPRPHDSEPYSQQTPSRHPIMMNQPPQLQTQNCMSMDPYAQPPGTPRSVMGDRFAKSPSHQRNLDPFAQSPGMSHPVGPDPHAQSMTRPQSMHTGGVGQDPFSPPKVLMQDTFASPVKHGPQTHKHLGGTDESAPHPLSSRPSQTPIHDPFEQAPIHSHPLCGENKDQQGLVLEVCAQTMVRPGSEPQTVPLAEAEERLRQRQRIRELILKQQQQKNATRQDKCVQDPMVIASGNPQHWMQDPTGQQGEMFNRPPPPYPGPVAIRPPQRFPGPFPDQQGHFPSGQFPRPQLHGEVEINTRQLGPRMPLTPGVQGLVASPRPHQMQDSVEAHPQMRRSMSVDLGKSIGGNPLGTPHLPPCGMHVQQHNFMGQPFIELRHRSPDSRLRPPFGHPGMLGNQMESSSQQQPQGFMGGQEIGFPFNNVPKPMDTTMTQSPVPVASLSLGNLQQSNIPLRDGHSQILLTRSLSQPAPNETLSTSLLSSMAATPTVENTDVLLPTNDLHEDKIDTDESGVKDLEDVEVKDLVDADLENLNLDPDDGKDLDLETNDLHLDDFLTSGKFDIIAYADADLDLSEDLDLSDPMEDHIETPEKKAEKRTESFDASSSSSTSTMTEAVDEAAHSQSQDIPQDQVLVSLKTEEDSKNGVKACMSKDTSCQIKESAAINPTATDSEVDATPQNKKTGISPDATPVLSSMLVNVPAENDSLKPDQQGNLPNPDSAVVLSSSLLEQGPFSVQGTETVLDQSIQSSHDESALEVPLQEQQQSHMFGMDQKDAVLSGEHNSILTQQALLSQQGHQNRPLLLEEQPLLLQDLLDQERQEQQQQKQMQAMIRQRSNDSFFPNIDFDAITDPIMKAKMVALKGINKMMVQNNIAMSPMVMNNVQAGQTLPGPEGGIAPAQLPGQDGKLVPHMARPNPPNFGTGFTQDTQKVQYEDWLRETQQLLQMQQKFLEEQIGAHRKSKKALSAKQRTAKKAGREFAEEDAEQLKHVTEQQGVVQKKLEQVRKQQKEHAELIEEYRVKQQQQGGMQPPMMPSLQPHSGMMSGGPSINQPMMGPVMPVRLHPGQQDAANVPNTPGWHPGTSVSSAGPQMPAVMSAQVVQAQPPQVPLARPSQGQAGDESPHVNFDDTNPFSEGFQERERKERLREQQERQRVQLMKEVERQRVKHCMETQQVQNCQDGTMRALSQMPFYNQELPQDFLQQPPRIHQQTQGPTFPQQPGFVGGPPRPMMGNGHFPQEIGQGFVPGNLAPHGPNFVQVQVRPQRYPGPNMMPQNAPQGHSFPMDVPTPLPPNFPGPGPSLIQLYSNIIPEEKGKKKRNPRKKKDDDCESLRAPSTPHSDLTAPLTPCVSDTSSTPTRNPLVFGDHEFCETSQPGSSTPGSMGSQPHSELERQLSEGSCGAGLDSAMGQQELHDRILSNIKLEKVETTDCHAFKDIDMEMGFGMVKVEGEKDGMLPHFAGQSPANSSKGESGNELLKHLLKNKRSPPPALPHQRSEDGLRLEEDCSTESKAFLRQCSLDSTGTFSDSNPADFPGSFFSEDKKKQRIKRAPKSGDRPAPRCKKRKKEEDEAQVYSSTEPVMTNIKQQQLSLLPLMEPLVGVNLAHFVPYGGGQLDGESRLSGTFGSGSLDGVSDYYSQLIYKQNNLSNPPTPPASLPPTPPPVARQKLLNGFATTEELASKAGVIVGHDGVTKGLTRPMQFKAEEELLARALAQGHKTVNVPASLPTPPHNNQEELRGQEHCEDRDSPDSFVPSSSPESVVGMEISRYPDLSLVKEEPPSPALSPVIPMFPIFREKAGPGVRLREVKTEPSSLFFDSSFRSAQNGPNTGLVSIAITLKPAAAENITDVVAAIAELIRVKIPSSYEVSSGPGGSMGVARASVVHHRLTAALLNGPRAPQPPQSLQIQQNQNKTLIGREQFKKGQETSSPKQRWCQHCKVVILGNGVRKITKDEQGKPQELCSDGGVVFCSHSCLILHSSSSQPNGTTDTKASVALLPESALKHNLSKVQHQYSNNMSSLDVHCLAQLQPKQSSQSANIRSVFTPSESIKTESKPHSISESHLRVTVKLKPRSQSHLEDKLWHHGKRWKGLRWRKWTLDISVPQVNIQASELEFEERLKKLNSALRPCSSTLDHRRCCFCQQIGDGVTDGPARLLNLDLDTWVHLNCALWSSEVYETQAGALINVELARQRGQTVVCAFCHRLGATSGCHRLRCLNIYHFTCALQAGCTFFKDKTMLCHQHRPRGAGVAAGLYLEHQLRCFSVFRRVYVQRDELRQLAAAVQQPERGHTFRVGSLLFHSMGQLPPALLPAFHSSTAIFPPGYEASRLYWSMRHGLKRCRYVCSVEEHEGRPEFSIRVIEQGYEDLVLTDTTAKGVWDKVLGPVAERRAETGMLRLFPVYLKGEDLFGLTISAVTRIAESLPGVEVCSRYRFRFGRNPMLVLPLSINSSGCARSELQTYPQHERLKILSVWSRTSNCIQNSTATESGSSHNKHFVHSKSSQYRRLASDWKSNVFLAHSRIQGLGLFAARDIEKQTMVIEYMGDLLRTEVAMRRELLYKAKNRPAFMFRINSERVIDATLSGSPARYINHSCSPNCVAEIVTFERGYKIIISAASRIERGEELCYDYKLIPAQAQSKIPCLCAAANCRKWIN</sequence>
<feature type="compositionally biased region" description="Basic and acidic residues" evidence="21">
    <location>
        <begin position="3624"/>
        <end position="3633"/>
    </location>
</feature>
<evidence type="ECO:0000313" key="27">
    <source>
        <dbReference type="Proteomes" id="UP000316079"/>
    </source>
</evidence>
<feature type="compositionally biased region" description="Polar residues" evidence="21">
    <location>
        <begin position="2041"/>
        <end position="2051"/>
    </location>
</feature>
<keyword evidence="16" id="KW-0539">Nucleus</keyword>
<feature type="compositionally biased region" description="Polar residues" evidence="21">
    <location>
        <begin position="2795"/>
        <end position="2815"/>
    </location>
</feature>
<dbReference type="FunFam" id="3.30.160.360:FF:000001">
    <property type="entry name" value="Histone-lysine N-methyltransferase"/>
    <property type="match status" value="1"/>
</dbReference>
<dbReference type="PROSITE" id="PS50280">
    <property type="entry name" value="SET"/>
    <property type="match status" value="1"/>
</dbReference>
<feature type="compositionally biased region" description="Low complexity" evidence="21">
    <location>
        <begin position="3879"/>
        <end position="3889"/>
    </location>
</feature>
<accession>A0A553NL01</accession>
<keyword evidence="13" id="KW-0805">Transcription regulation</keyword>
<feature type="region of interest" description="Disordered" evidence="21">
    <location>
        <begin position="2795"/>
        <end position="2822"/>
    </location>
</feature>
<dbReference type="STRING" id="623744.A0A553NL01"/>
<feature type="compositionally biased region" description="Polar residues" evidence="21">
    <location>
        <begin position="1448"/>
        <end position="1462"/>
    </location>
</feature>
<feature type="compositionally biased region" description="Low complexity" evidence="21">
    <location>
        <begin position="830"/>
        <end position="842"/>
    </location>
</feature>
<dbReference type="Gene3D" id="3.30.40.10">
    <property type="entry name" value="Zinc/RING finger domain, C3HC4 (zinc finger)"/>
    <property type="match status" value="6"/>
</dbReference>
<gene>
    <name evidence="26" type="ORF">DNTS_035576</name>
</gene>
<dbReference type="PROSITE" id="PS51542">
    <property type="entry name" value="FYRN"/>
    <property type="match status" value="1"/>
</dbReference>
<dbReference type="PANTHER" id="PTHR45888">
    <property type="entry name" value="HL01030P-RELATED"/>
    <property type="match status" value="1"/>
</dbReference>
<evidence type="ECO:0000259" key="25">
    <source>
        <dbReference type="PROSITE" id="PS51805"/>
    </source>
</evidence>
<dbReference type="PROSITE" id="PS50016">
    <property type="entry name" value="ZF_PHD_2"/>
    <property type="match status" value="5"/>
</dbReference>
<feature type="domain" description="Post-SET" evidence="24">
    <location>
        <begin position="4762"/>
        <end position="4778"/>
    </location>
</feature>
<keyword evidence="10" id="KW-0862">Zinc</keyword>
<keyword evidence="12" id="KW-0007">Acetylation</keyword>
<keyword evidence="14 20" id="KW-0175">Coiled coil</keyword>
<feature type="domain" description="PHD-type" evidence="25">
    <location>
        <begin position="217"/>
        <end position="320"/>
    </location>
</feature>
<dbReference type="Gene3D" id="3.30.160.360">
    <property type="match status" value="1"/>
</dbReference>
<feature type="region of interest" description="Disordered" evidence="21">
    <location>
        <begin position="2367"/>
        <end position="2397"/>
    </location>
</feature>
<feature type="compositionally biased region" description="Basic and acidic residues" evidence="21">
    <location>
        <begin position="1213"/>
        <end position="1248"/>
    </location>
</feature>
<comment type="caution">
    <text evidence="26">The sequence shown here is derived from an EMBL/GenBank/DDBJ whole genome shotgun (WGS) entry which is preliminary data.</text>
</comment>
<dbReference type="Gene3D" id="2.170.270.10">
    <property type="entry name" value="SET domain"/>
    <property type="match status" value="1"/>
</dbReference>
<feature type="compositionally biased region" description="Polar residues" evidence="21">
    <location>
        <begin position="543"/>
        <end position="562"/>
    </location>
</feature>
<feature type="compositionally biased region" description="Low complexity" evidence="21">
    <location>
        <begin position="776"/>
        <end position="786"/>
    </location>
</feature>
<evidence type="ECO:0000256" key="6">
    <source>
        <dbReference type="ARBA" id="ARBA00022691"/>
    </source>
</evidence>
<feature type="compositionally biased region" description="Polar residues" evidence="21">
    <location>
        <begin position="1993"/>
        <end position="2003"/>
    </location>
</feature>
<dbReference type="InterPro" id="IPR001965">
    <property type="entry name" value="Znf_PHD"/>
</dbReference>
<evidence type="ECO:0000256" key="20">
    <source>
        <dbReference type="SAM" id="Coils"/>
    </source>
</evidence>
<reference evidence="26 27" key="1">
    <citation type="journal article" date="2019" name="Sci. Data">
        <title>Hybrid genome assembly and annotation of Danionella translucida.</title>
        <authorList>
            <person name="Kadobianskyi M."/>
            <person name="Schulze L."/>
            <person name="Schuelke M."/>
            <person name="Judkewitz B."/>
        </authorList>
    </citation>
    <scope>NUCLEOTIDE SEQUENCE [LARGE SCALE GENOMIC DNA]</scope>
    <source>
        <strain evidence="26 27">Bolton</strain>
    </source>
</reference>
<feature type="region of interest" description="Disordered" evidence="21">
    <location>
        <begin position="3236"/>
        <end position="3282"/>
    </location>
</feature>
<dbReference type="InterPro" id="IPR011011">
    <property type="entry name" value="Znf_FYVE_PHD"/>
</dbReference>
<evidence type="ECO:0000256" key="13">
    <source>
        <dbReference type="ARBA" id="ARBA00023015"/>
    </source>
</evidence>
<dbReference type="SMART" id="SM00184">
    <property type="entry name" value="RING"/>
    <property type="match status" value="5"/>
</dbReference>
<feature type="compositionally biased region" description="Low complexity" evidence="21">
    <location>
        <begin position="21"/>
        <end position="32"/>
    </location>
</feature>
<organism evidence="26 27">
    <name type="scientific">Danionella cerebrum</name>
    <dbReference type="NCBI Taxonomy" id="2873325"/>
    <lineage>
        <taxon>Eukaryota</taxon>
        <taxon>Metazoa</taxon>
        <taxon>Chordata</taxon>
        <taxon>Craniata</taxon>
        <taxon>Vertebrata</taxon>
        <taxon>Euteleostomi</taxon>
        <taxon>Actinopterygii</taxon>
        <taxon>Neopterygii</taxon>
        <taxon>Teleostei</taxon>
        <taxon>Ostariophysi</taxon>
        <taxon>Cypriniformes</taxon>
        <taxon>Danionidae</taxon>
        <taxon>Danioninae</taxon>
        <taxon>Danionella</taxon>
    </lineage>
</organism>
<dbReference type="FunFam" id="3.30.40.10:FF:000095">
    <property type="entry name" value="Histone-lysine N-methyltransferase 2C"/>
    <property type="match status" value="1"/>
</dbReference>
<feature type="region of interest" description="Disordered" evidence="21">
    <location>
        <begin position="1742"/>
        <end position="1964"/>
    </location>
</feature>
<keyword evidence="6" id="KW-0949">S-adenosyl-L-methionine</keyword>
<evidence type="ECO:0000256" key="21">
    <source>
        <dbReference type="SAM" id="MobiDB-lite"/>
    </source>
</evidence>
<comment type="subcellular location">
    <subcellularLocation>
        <location evidence="1">Nucleus</location>
    </subcellularLocation>
</comment>
<dbReference type="Pfam" id="PF00856">
    <property type="entry name" value="SET"/>
    <property type="match status" value="1"/>
</dbReference>
<feature type="region of interest" description="Disordered" evidence="21">
    <location>
        <begin position="1702"/>
        <end position="1725"/>
    </location>
</feature>
<dbReference type="FunFam" id="3.30.40.10:FF:000002">
    <property type="entry name" value="Histone-lysine N-methyltransferase"/>
    <property type="match status" value="1"/>
</dbReference>
<dbReference type="InterPro" id="IPR019787">
    <property type="entry name" value="Znf_PHD-finger"/>
</dbReference>
<dbReference type="PROSITE" id="PS50868">
    <property type="entry name" value="POST_SET"/>
    <property type="match status" value="1"/>
</dbReference>
<keyword evidence="4" id="KW-0489">Methyltransferase</keyword>
<dbReference type="PROSITE" id="PS51805">
    <property type="entry name" value="EPHD"/>
    <property type="match status" value="2"/>
</dbReference>
<dbReference type="InterPro" id="IPR047004">
    <property type="entry name" value="KMT2C_PHD2"/>
</dbReference>
<feature type="compositionally biased region" description="Low complexity" evidence="21">
    <location>
        <begin position="1846"/>
        <end position="1867"/>
    </location>
</feature>
<dbReference type="PROSITE" id="PS51543">
    <property type="entry name" value="FYRC"/>
    <property type="match status" value="1"/>
</dbReference>
<feature type="region of interest" description="Disordered" evidence="21">
    <location>
        <begin position="1517"/>
        <end position="1547"/>
    </location>
</feature>
<dbReference type="GO" id="GO:0044666">
    <property type="term" value="C:MLL3/4 complex"/>
    <property type="evidence" value="ECO:0007669"/>
    <property type="project" value="TreeGrafter"/>
</dbReference>
<dbReference type="SUPFAM" id="SSF82199">
    <property type="entry name" value="SET domain"/>
    <property type="match status" value="1"/>
</dbReference>
<evidence type="ECO:0000256" key="5">
    <source>
        <dbReference type="ARBA" id="ARBA00022679"/>
    </source>
</evidence>
<feature type="coiled-coil region" evidence="20">
    <location>
        <begin position="3129"/>
        <end position="3156"/>
    </location>
</feature>
<feature type="compositionally biased region" description="Basic and acidic residues" evidence="21">
    <location>
        <begin position="2716"/>
        <end position="2733"/>
    </location>
</feature>
<feature type="region of interest" description="Disordered" evidence="21">
    <location>
        <begin position="1"/>
        <end position="136"/>
    </location>
</feature>
<evidence type="ECO:0000259" key="23">
    <source>
        <dbReference type="PROSITE" id="PS50280"/>
    </source>
</evidence>
<dbReference type="SMART" id="SM00542">
    <property type="entry name" value="FYRC"/>
    <property type="match status" value="1"/>
</dbReference>
<name>A0A553NL01_9TELE</name>
<dbReference type="FunFam" id="3.30.40.10:FF:000080">
    <property type="entry name" value="Histone-lysine N-methyltransferase 2C"/>
    <property type="match status" value="1"/>
</dbReference>
<feature type="compositionally biased region" description="Low complexity" evidence="21">
    <location>
        <begin position="2070"/>
        <end position="2087"/>
    </location>
</feature>
<dbReference type="Pfam" id="PF05965">
    <property type="entry name" value="FYRC"/>
    <property type="match status" value="1"/>
</dbReference>
<evidence type="ECO:0000313" key="26">
    <source>
        <dbReference type="EMBL" id="TRY66080.1"/>
    </source>
</evidence>
<dbReference type="SMART" id="SM00249">
    <property type="entry name" value="PHD"/>
    <property type="match status" value="8"/>
</dbReference>
<feature type="region of interest" description="Disordered" evidence="21">
    <location>
        <begin position="661"/>
        <end position="686"/>
    </location>
</feature>
<dbReference type="SMART" id="SM00541">
    <property type="entry name" value="FYRN"/>
    <property type="match status" value="1"/>
</dbReference>
<keyword evidence="11" id="KW-0156">Chromatin regulator</keyword>
<dbReference type="SMART" id="SM00398">
    <property type="entry name" value="HMG"/>
    <property type="match status" value="1"/>
</dbReference>
<feature type="region of interest" description="Disordered" evidence="21">
    <location>
        <begin position="1989"/>
        <end position="2285"/>
    </location>
</feature>
<dbReference type="InterPro" id="IPR036910">
    <property type="entry name" value="HMG_box_dom_sf"/>
</dbReference>
<evidence type="ECO:0000256" key="19">
    <source>
        <dbReference type="PROSITE-ProRule" id="PRU00146"/>
    </source>
</evidence>
<dbReference type="PROSITE" id="PS00354">
    <property type="entry name" value="HMGI_Y"/>
    <property type="match status" value="1"/>
</dbReference>
<dbReference type="GO" id="GO:0140945">
    <property type="term" value="F:histone H3K4 monomethyltransferase activity"/>
    <property type="evidence" value="ECO:0007669"/>
    <property type="project" value="UniProtKB-EC"/>
</dbReference>
<feature type="domain" description="PHD-type" evidence="22">
    <location>
        <begin position="377"/>
        <end position="427"/>
    </location>
</feature>
<evidence type="ECO:0000256" key="14">
    <source>
        <dbReference type="ARBA" id="ARBA00023054"/>
    </source>
</evidence>
<feature type="region of interest" description="Disordered" evidence="21">
    <location>
        <begin position="1448"/>
        <end position="1476"/>
    </location>
</feature>
<feature type="compositionally biased region" description="Basic and acidic residues" evidence="21">
    <location>
        <begin position="1769"/>
        <end position="1780"/>
    </location>
</feature>
<feature type="domain" description="PHD-type" evidence="22">
    <location>
        <begin position="1065"/>
        <end position="1120"/>
    </location>
</feature>
<dbReference type="GO" id="GO:0003713">
    <property type="term" value="F:transcription coactivator activity"/>
    <property type="evidence" value="ECO:0007669"/>
    <property type="project" value="TreeGrafter"/>
</dbReference>
<dbReference type="InterPro" id="IPR046341">
    <property type="entry name" value="SET_dom_sf"/>
</dbReference>
<feature type="compositionally biased region" description="Basic and acidic residues" evidence="21">
    <location>
        <begin position="585"/>
        <end position="598"/>
    </location>
</feature>
<evidence type="ECO:0000256" key="2">
    <source>
        <dbReference type="ARBA" id="ARBA00022481"/>
    </source>
</evidence>
<dbReference type="GO" id="GO:0032259">
    <property type="term" value="P:methylation"/>
    <property type="evidence" value="ECO:0007669"/>
    <property type="project" value="UniProtKB-KW"/>
</dbReference>
<dbReference type="PANTHER" id="PTHR45888:SF1">
    <property type="entry name" value="HISTONE-LYSINE N-METHYLTRANSFERASE 2C"/>
    <property type="match status" value="1"/>
</dbReference>
<dbReference type="GO" id="GO:0045944">
    <property type="term" value="P:positive regulation of transcription by RNA polymerase II"/>
    <property type="evidence" value="ECO:0007669"/>
    <property type="project" value="TreeGrafter"/>
</dbReference>
<dbReference type="InterPro" id="IPR034732">
    <property type="entry name" value="EPHD"/>
</dbReference>
<keyword evidence="9 19" id="KW-0863">Zinc-finger</keyword>
<feature type="region of interest" description="Disordered" evidence="21">
    <location>
        <begin position="3850"/>
        <end position="3889"/>
    </location>
</feature>
<dbReference type="FunFam" id="1.10.30.10:FF:000009">
    <property type="entry name" value="Histone-lysine N-methyltransferase"/>
    <property type="match status" value="1"/>
</dbReference>
<keyword evidence="15" id="KW-0804">Transcription</keyword>
<dbReference type="CDD" id="cd15594">
    <property type="entry name" value="PHD2_KMT2C"/>
    <property type="match status" value="1"/>
</dbReference>
<feature type="region of interest" description="Disordered" evidence="21">
    <location>
        <begin position="767"/>
        <end position="796"/>
    </location>
</feature>